<proteinExistence type="predicted"/>
<reference evidence="1 3" key="2">
    <citation type="journal article" date="2014" name="BMC Genomics">
        <title>An improved genome release (version Mt4.0) for the model legume Medicago truncatula.</title>
        <authorList>
            <person name="Tang H."/>
            <person name="Krishnakumar V."/>
            <person name="Bidwell S."/>
            <person name="Rosen B."/>
            <person name="Chan A."/>
            <person name="Zhou S."/>
            <person name="Gentzbittel L."/>
            <person name="Childs K.L."/>
            <person name="Yandell M."/>
            <person name="Gundlach H."/>
            <person name="Mayer K.F."/>
            <person name="Schwartz D.C."/>
            <person name="Town C.D."/>
        </authorList>
    </citation>
    <scope>GENOME REANNOTATION</scope>
    <source>
        <strain evidence="1">A17</strain>
        <strain evidence="2 3">cv. Jemalong A17</strain>
    </source>
</reference>
<evidence type="ECO:0000313" key="1">
    <source>
        <dbReference type="EMBL" id="KEH21787.1"/>
    </source>
</evidence>
<dbReference type="HOGENOM" id="CLU_2577509_0_0_1"/>
<reference evidence="1 3" key="1">
    <citation type="journal article" date="2011" name="Nature">
        <title>The Medicago genome provides insight into the evolution of rhizobial symbioses.</title>
        <authorList>
            <person name="Young N.D."/>
            <person name="Debelle F."/>
            <person name="Oldroyd G.E."/>
            <person name="Geurts R."/>
            <person name="Cannon S.B."/>
            <person name="Udvardi M.K."/>
            <person name="Benedito V.A."/>
            <person name="Mayer K.F."/>
            <person name="Gouzy J."/>
            <person name="Schoof H."/>
            <person name="Van de Peer Y."/>
            <person name="Proost S."/>
            <person name="Cook D.R."/>
            <person name="Meyers B.C."/>
            <person name="Spannagl M."/>
            <person name="Cheung F."/>
            <person name="De Mita S."/>
            <person name="Krishnakumar V."/>
            <person name="Gundlach H."/>
            <person name="Zhou S."/>
            <person name="Mudge J."/>
            <person name="Bharti A.K."/>
            <person name="Murray J.D."/>
            <person name="Naoumkina M.A."/>
            <person name="Rosen B."/>
            <person name="Silverstein K.A."/>
            <person name="Tang H."/>
            <person name="Rombauts S."/>
            <person name="Zhao P.X."/>
            <person name="Zhou P."/>
            <person name="Barbe V."/>
            <person name="Bardou P."/>
            <person name="Bechner M."/>
            <person name="Bellec A."/>
            <person name="Berger A."/>
            <person name="Berges H."/>
            <person name="Bidwell S."/>
            <person name="Bisseling T."/>
            <person name="Choisne N."/>
            <person name="Couloux A."/>
            <person name="Denny R."/>
            <person name="Deshpande S."/>
            <person name="Dai X."/>
            <person name="Doyle J.J."/>
            <person name="Dudez A.M."/>
            <person name="Farmer A.D."/>
            <person name="Fouteau S."/>
            <person name="Franken C."/>
            <person name="Gibelin C."/>
            <person name="Gish J."/>
            <person name="Goldstein S."/>
            <person name="Gonzalez A.J."/>
            <person name="Green P.J."/>
            <person name="Hallab A."/>
            <person name="Hartog M."/>
            <person name="Hua A."/>
            <person name="Humphray S.J."/>
            <person name="Jeong D.H."/>
            <person name="Jing Y."/>
            <person name="Jocker A."/>
            <person name="Kenton S.M."/>
            <person name="Kim D.J."/>
            <person name="Klee K."/>
            <person name="Lai H."/>
            <person name="Lang C."/>
            <person name="Lin S."/>
            <person name="Macmil S.L."/>
            <person name="Magdelenat G."/>
            <person name="Matthews L."/>
            <person name="McCorrison J."/>
            <person name="Monaghan E.L."/>
            <person name="Mun J.H."/>
            <person name="Najar F.Z."/>
            <person name="Nicholson C."/>
            <person name="Noirot C."/>
            <person name="O'Bleness M."/>
            <person name="Paule C.R."/>
            <person name="Poulain J."/>
            <person name="Prion F."/>
            <person name="Qin B."/>
            <person name="Qu C."/>
            <person name="Retzel E.F."/>
            <person name="Riddle C."/>
            <person name="Sallet E."/>
            <person name="Samain S."/>
            <person name="Samson N."/>
            <person name="Sanders I."/>
            <person name="Saurat O."/>
            <person name="Scarpelli C."/>
            <person name="Schiex T."/>
            <person name="Segurens B."/>
            <person name="Severin A.J."/>
            <person name="Sherrier D.J."/>
            <person name="Shi R."/>
            <person name="Sims S."/>
            <person name="Singer S.R."/>
            <person name="Sinharoy S."/>
            <person name="Sterck L."/>
            <person name="Viollet A."/>
            <person name="Wang B.B."/>
            <person name="Wang K."/>
            <person name="Wang M."/>
            <person name="Wang X."/>
            <person name="Warfsmann J."/>
            <person name="Weissenbach J."/>
            <person name="White D.D."/>
            <person name="White J.D."/>
            <person name="Wiley G.B."/>
            <person name="Wincker P."/>
            <person name="Xing Y."/>
            <person name="Yang L."/>
            <person name="Yao Z."/>
            <person name="Ying F."/>
            <person name="Zhai J."/>
            <person name="Zhou L."/>
            <person name="Zuber A."/>
            <person name="Denarie J."/>
            <person name="Dixon R.A."/>
            <person name="May G.D."/>
            <person name="Schwartz D.C."/>
            <person name="Rogers J."/>
            <person name="Quetier F."/>
            <person name="Town C.D."/>
            <person name="Roe B.A."/>
        </authorList>
    </citation>
    <scope>NUCLEOTIDE SEQUENCE [LARGE SCALE GENOMIC DNA]</scope>
    <source>
        <strain evidence="1">A17</strain>
        <strain evidence="2 3">cv. Jemalong A17</strain>
    </source>
</reference>
<dbReference type="Proteomes" id="UP000002051">
    <property type="component" value="Unassembled WGS sequence"/>
</dbReference>
<dbReference type="EMBL" id="CM001223">
    <property type="protein sequence ID" value="KEH21787.1"/>
    <property type="molecule type" value="Genomic_DNA"/>
</dbReference>
<evidence type="ECO:0000313" key="2">
    <source>
        <dbReference type="EnsemblPlants" id="KEH21787"/>
    </source>
</evidence>
<dbReference type="EnsemblPlants" id="KEH21787">
    <property type="protein sequence ID" value="KEH21787"/>
    <property type="gene ID" value="MTR_7g017970"/>
</dbReference>
<keyword evidence="3" id="KW-1185">Reference proteome</keyword>
<name>A0A072TWH1_MEDTR</name>
<organism evidence="1 3">
    <name type="scientific">Medicago truncatula</name>
    <name type="common">Barrel medic</name>
    <name type="synonym">Medicago tribuloides</name>
    <dbReference type="NCBI Taxonomy" id="3880"/>
    <lineage>
        <taxon>Eukaryota</taxon>
        <taxon>Viridiplantae</taxon>
        <taxon>Streptophyta</taxon>
        <taxon>Embryophyta</taxon>
        <taxon>Tracheophyta</taxon>
        <taxon>Spermatophyta</taxon>
        <taxon>Magnoliopsida</taxon>
        <taxon>eudicotyledons</taxon>
        <taxon>Gunneridae</taxon>
        <taxon>Pentapetalae</taxon>
        <taxon>rosids</taxon>
        <taxon>fabids</taxon>
        <taxon>Fabales</taxon>
        <taxon>Fabaceae</taxon>
        <taxon>Papilionoideae</taxon>
        <taxon>50 kb inversion clade</taxon>
        <taxon>NPAAA clade</taxon>
        <taxon>Hologalegina</taxon>
        <taxon>IRL clade</taxon>
        <taxon>Trifolieae</taxon>
        <taxon>Medicago</taxon>
    </lineage>
</organism>
<reference evidence="2" key="3">
    <citation type="submission" date="2015-04" db="UniProtKB">
        <authorList>
            <consortium name="EnsemblPlants"/>
        </authorList>
    </citation>
    <scope>IDENTIFICATION</scope>
    <source>
        <strain evidence="2">cv. Jemalong A17</strain>
    </source>
</reference>
<keyword evidence="1" id="KW-0472">Membrane</keyword>
<dbReference type="AlphaFoldDB" id="A0A072TWH1"/>
<evidence type="ECO:0000313" key="3">
    <source>
        <dbReference type="Proteomes" id="UP000002051"/>
    </source>
</evidence>
<accession>A0A072TWH1</accession>
<keyword evidence="1" id="KW-0812">Transmembrane</keyword>
<gene>
    <name evidence="1" type="ordered locus">MTR_7g017970</name>
</gene>
<sequence>MNLVLQDHATCIHDHETDVRCIHDHFAGAIVFFNVRISPVGIVTLTGMCSHVHLLRTQIRKKKELFISGSKQCVTVKVTTQ</sequence>
<protein>
    <submittedName>
        <fullName evidence="1">Transmembrane protein, putative</fullName>
    </submittedName>
</protein>